<feature type="transmembrane region" description="Helical" evidence="1">
    <location>
        <begin position="76"/>
        <end position="94"/>
    </location>
</feature>
<evidence type="ECO:0008006" key="4">
    <source>
        <dbReference type="Google" id="ProtNLM"/>
    </source>
</evidence>
<dbReference type="EMBL" id="JAQQWP010000008">
    <property type="protein sequence ID" value="KAK8105814.1"/>
    <property type="molecule type" value="Genomic_DNA"/>
</dbReference>
<accession>A0AAW0QJW5</accession>
<keyword evidence="3" id="KW-1185">Reference proteome</keyword>
<feature type="transmembrane region" description="Helical" evidence="1">
    <location>
        <begin position="40"/>
        <end position="64"/>
    </location>
</feature>
<evidence type="ECO:0000256" key="1">
    <source>
        <dbReference type="SAM" id="Phobius"/>
    </source>
</evidence>
<evidence type="ECO:0000313" key="2">
    <source>
        <dbReference type="EMBL" id="KAK8105814.1"/>
    </source>
</evidence>
<dbReference type="SUPFAM" id="SSF103473">
    <property type="entry name" value="MFS general substrate transporter"/>
    <property type="match status" value="1"/>
</dbReference>
<organism evidence="2 3">
    <name type="scientific">Apiospora kogelbergensis</name>
    <dbReference type="NCBI Taxonomy" id="1337665"/>
    <lineage>
        <taxon>Eukaryota</taxon>
        <taxon>Fungi</taxon>
        <taxon>Dikarya</taxon>
        <taxon>Ascomycota</taxon>
        <taxon>Pezizomycotina</taxon>
        <taxon>Sordariomycetes</taxon>
        <taxon>Xylariomycetidae</taxon>
        <taxon>Amphisphaeriales</taxon>
        <taxon>Apiosporaceae</taxon>
        <taxon>Apiospora</taxon>
    </lineage>
</organism>
<dbReference type="Proteomes" id="UP001392437">
    <property type="component" value="Unassembled WGS sequence"/>
</dbReference>
<dbReference type="InterPro" id="IPR036259">
    <property type="entry name" value="MFS_trans_sf"/>
</dbReference>
<reference evidence="2 3" key="1">
    <citation type="submission" date="2023-01" db="EMBL/GenBank/DDBJ databases">
        <title>Analysis of 21 Apiospora genomes using comparative genomics revels a genus with tremendous synthesis potential of carbohydrate active enzymes and secondary metabolites.</title>
        <authorList>
            <person name="Sorensen T."/>
        </authorList>
    </citation>
    <scope>NUCLEOTIDE SEQUENCE [LARGE SCALE GENOMIC DNA]</scope>
    <source>
        <strain evidence="2 3">CBS 117206</strain>
    </source>
</reference>
<protein>
    <recommendedName>
        <fullName evidence="4">Major Facilitator Superfamily protein</fullName>
    </recommendedName>
</protein>
<sequence length="124" mass="13725">MQQTSVRPENLDSDTKTIAARERRDGLDDQTTRLPFGRLIAAYLCLAAIYFVSTLDINLVSTALPAISHSLGGADAWRWIFWVPPLTSTLFKFVRTFCLGSGRCSTATLRGAYKGWSFTACQLS</sequence>
<keyword evidence="1" id="KW-0472">Membrane</keyword>
<dbReference type="AlphaFoldDB" id="A0AAW0QJW5"/>
<comment type="caution">
    <text evidence="2">The sequence shown here is derived from an EMBL/GenBank/DDBJ whole genome shotgun (WGS) entry which is preliminary data.</text>
</comment>
<gene>
    <name evidence="2" type="ORF">PG999_009173</name>
</gene>
<keyword evidence="1" id="KW-1133">Transmembrane helix</keyword>
<evidence type="ECO:0000313" key="3">
    <source>
        <dbReference type="Proteomes" id="UP001392437"/>
    </source>
</evidence>
<keyword evidence="1" id="KW-0812">Transmembrane</keyword>
<name>A0AAW0QJW5_9PEZI</name>
<proteinExistence type="predicted"/>